<evidence type="ECO:0000256" key="1">
    <source>
        <dbReference type="ARBA" id="ARBA00022801"/>
    </source>
</evidence>
<feature type="domain" description="MurNAc-LAA" evidence="3">
    <location>
        <begin position="111"/>
        <end position="226"/>
    </location>
</feature>
<dbReference type="PANTHER" id="PTHR30404">
    <property type="entry name" value="N-ACETYLMURAMOYL-L-ALANINE AMIDASE"/>
    <property type="match status" value="1"/>
</dbReference>
<feature type="region of interest" description="Disordered" evidence="2">
    <location>
        <begin position="1"/>
        <end position="69"/>
    </location>
</feature>
<dbReference type="AlphaFoldDB" id="A0A845ES41"/>
<evidence type="ECO:0000256" key="2">
    <source>
        <dbReference type="SAM" id="MobiDB-lite"/>
    </source>
</evidence>
<gene>
    <name evidence="4" type="ORF">GLW07_02690</name>
</gene>
<feature type="compositionally biased region" description="Low complexity" evidence="2">
    <location>
        <begin position="57"/>
        <end position="69"/>
    </location>
</feature>
<proteinExistence type="predicted"/>
<evidence type="ECO:0000313" key="4">
    <source>
        <dbReference type="EMBL" id="MYL62257.1"/>
    </source>
</evidence>
<evidence type="ECO:0000313" key="5">
    <source>
        <dbReference type="Proteomes" id="UP000447833"/>
    </source>
</evidence>
<dbReference type="InterPro" id="IPR050695">
    <property type="entry name" value="N-acetylmuramoyl_amidase_3"/>
</dbReference>
<comment type="caution">
    <text evidence="4">The sequence shown here is derived from an EMBL/GenBank/DDBJ whole genome shotgun (WGS) entry which is preliminary data.</text>
</comment>
<dbReference type="Proteomes" id="UP000447833">
    <property type="component" value="Unassembled WGS sequence"/>
</dbReference>
<dbReference type="Pfam" id="PF01520">
    <property type="entry name" value="Amidase_3"/>
    <property type="match status" value="1"/>
</dbReference>
<keyword evidence="1" id="KW-0378">Hydrolase</keyword>
<dbReference type="GO" id="GO:0030288">
    <property type="term" value="C:outer membrane-bounded periplasmic space"/>
    <property type="evidence" value="ECO:0007669"/>
    <property type="project" value="TreeGrafter"/>
</dbReference>
<protein>
    <submittedName>
        <fullName evidence="4">N-acetylmuramoyl-L-alanine amidase</fullName>
    </submittedName>
</protein>
<dbReference type="SUPFAM" id="SSF53187">
    <property type="entry name" value="Zn-dependent exopeptidases"/>
    <property type="match status" value="1"/>
</dbReference>
<dbReference type="CDD" id="cd02696">
    <property type="entry name" value="MurNAc-LAA"/>
    <property type="match status" value="1"/>
</dbReference>
<dbReference type="InterPro" id="IPR002508">
    <property type="entry name" value="MurNAc-LAA_cat"/>
</dbReference>
<evidence type="ECO:0000259" key="3">
    <source>
        <dbReference type="SMART" id="SM00646"/>
    </source>
</evidence>
<dbReference type="Gene3D" id="3.40.630.40">
    <property type="entry name" value="Zn-dependent exopeptidases"/>
    <property type="match status" value="1"/>
</dbReference>
<name>A0A845ES41_9BACL</name>
<dbReference type="PANTHER" id="PTHR30404:SF0">
    <property type="entry name" value="N-ACETYLMURAMOYL-L-ALANINE AMIDASE AMIC"/>
    <property type="match status" value="1"/>
</dbReference>
<reference evidence="4 5" key="1">
    <citation type="submission" date="2019-11" db="EMBL/GenBank/DDBJ databases">
        <title>Genome sequences of 17 halophilic strains isolated from different environments.</title>
        <authorList>
            <person name="Furrow R.E."/>
        </authorList>
    </citation>
    <scope>NUCLEOTIDE SEQUENCE [LARGE SCALE GENOMIC DNA]</scope>
    <source>
        <strain evidence="4 5">22506_14_FS</strain>
    </source>
</reference>
<dbReference type="SMART" id="SM00646">
    <property type="entry name" value="Ami_3"/>
    <property type="match status" value="1"/>
</dbReference>
<dbReference type="RefSeq" id="WP_160918123.1">
    <property type="nucleotide sequence ID" value="NZ_WMEY01000001.1"/>
</dbReference>
<sequence>MIKQKRQQLLKKEAEPKRALPTPSPKKNFTIVIDPGHQQHANNDQEPIAPGSKQMKGKVSSGTSGVSTGKPEYELTLEAALILEELLKDRDFDVVLTRMENMVDISNKERAEIANKHQADLFIRLHADGSNDSSVKGFHILTPAEGHAMHKQSLQASKVIFTAVQRDQSIDTNGISFRSDITGFNWSQVPTVLIEMGFMTNTEDDHNLSDPAYLHKLMTHVAEGIVAYNK</sequence>
<dbReference type="GO" id="GO:0008745">
    <property type="term" value="F:N-acetylmuramoyl-L-alanine amidase activity"/>
    <property type="evidence" value="ECO:0007669"/>
    <property type="project" value="InterPro"/>
</dbReference>
<dbReference type="EMBL" id="WMEY01000001">
    <property type="protein sequence ID" value="MYL62257.1"/>
    <property type="molecule type" value="Genomic_DNA"/>
</dbReference>
<accession>A0A845ES41</accession>
<organism evidence="4 5">
    <name type="scientific">Guptibacillus hwajinpoensis</name>
    <dbReference type="NCBI Taxonomy" id="208199"/>
    <lineage>
        <taxon>Bacteria</taxon>
        <taxon>Bacillati</taxon>
        <taxon>Bacillota</taxon>
        <taxon>Bacilli</taxon>
        <taxon>Bacillales</taxon>
        <taxon>Guptibacillaceae</taxon>
        <taxon>Guptibacillus</taxon>
    </lineage>
</organism>
<dbReference type="GO" id="GO:0009253">
    <property type="term" value="P:peptidoglycan catabolic process"/>
    <property type="evidence" value="ECO:0007669"/>
    <property type="project" value="InterPro"/>
</dbReference>